<dbReference type="InterPro" id="IPR036866">
    <property type="entry name" value="RibonucZ/Hydroxyglut_hydro"/>
</dbReference>
<comment type="caution">
    <text evidence="2">The sequence shown here is derived from an EMBL/GenBank/DDBJ whole genome shotgun (WGS) entry which is preliminary data.</text>
</comment>
<protein>
    <recommendedName>
        <fullName evidence="1">Metallo-beta-lactamase domain-containing protein</fullName>
    </recommendedName>
</protein>
<dbReference type="Gene3D" id="3.60.15.10">
    <property type="entry name" value="Ribonuclease Z/Hydroxyacylglutathione hydrolase-like"/>
    <property type="match status" value="1"/>
</dbReference>
<dbReference type="Pfam" id="PF00753">
    <property type="entry name" value="Lactamase_B"/>
    <property type="match status" value="1"/>
</dbReference>
<evidence type="ECO:0000313" key="3">
    <source>
        <dbReference type="Proteomes" id="UP001161017"/>
    </source>
</evidence>
<dbReference type="EMBL" id="JAPUFD010000029">
    <property type="protein sequence ID" value="MDI1493582.1"/>
    <property type="molecule type" value="Genomic_DNA"/>
</dbReference>
<dbReference type="InterPro" id="IPR050855">
    <property type="entry name" value="NDM-1-like"/>
</dbReference>
<evidence type="ECO:0000313" key="2">
    <source>
        <dbReference type="EMBL" id="MDI1493582.1"/>
    </source>
</evidence>
<dbReference type="CDD" id="cd07739">
    <property type="entry name" value="metallo-hydrolase-like_MBL-fold"/>
    <property type="match status" value="1"/>
</dbReference>
<dbReference type="PANTHER" id="PTHR42951">
    <property type="entry name" value="METALLO-BETA-LACTAMASE DOMAIN-CONTAINING"/>
    <property type="match status" value="1"/>
</dbReference>
<gene>
    <name evidence="2" type="ORF">OHK93_005373</name>
</gene>
<proteinExistence type="predicted"/>
<dbReference type="SMART" id="SM00849">
    <property type="entry name" value="Lactamase_B"/>
    <property type="match status" value="1"/>
</dbReference>
<dbReference type="InterPro" id="IPR001279">
    <property type="entry name" value="Metallo-B-lactamas"/>
</dbReference>
<accession>A0AA43QWH8</accession>
<dbReference type="AlphaFoldDB" id="A0AA43QWH8"/>
<evidence type="ECO:0000259" key="1">
    <source>
        <dbReference type="SMART" id="SM00849"/>
    </source>
</evidence>
<name>A0AA43QWH8_9LECA</name>
<organism evidence="2 3">
    <name type="scientific">Ramalina farinacea</name>
    <dbReference type="NCBI Taxonomy" id="258253"/>
    <lineage>
        <taxon>Eukaryota</taxon>
        <taxon>Fungi</taxon>
        <taxon>Dikarya</taxon>
        <taxon>Ascomycota</taxon>
        <taxon>Pezizomycotina</taxon>
        <taxon>Lecanoromycetes</taxon>
        <taxon>OSLEUM clade</taxon>
        <taxon>Lecanoromycetidae</taxon>
        <taxon>Lecanorales</taxon>
        <taxon>Lecanorineae</taxon>
        <taxon>Ramalinaceae</taxon>
        <taxon>Ramalina</taxon>
    </lineage>
</organism>
<sequence length="289" mass="31459">MPSLRADVYLTPAYPVHVPLPLPKGHPALFTESTSTLIHSANEAIIVDPLLSPEQASSLADWITATVPNKTLTTIYITHGHGDHWFGMGPLKQRSPSAKIVATKGTLAHMYEQIDPNPPAASVGGAPFWQNAFPDLTLPSKESLVDVHVLDGSDLTIDLEGHTLHAIPAGHSDTDDSTVLWVPELKLVVAGDAVYNGPFQYLAETTTSEKQQEWIDAVKKVKALEPVAVVTGHKRPGAVDGAWVLDWTIEYVEAWGRAVKEVQGLRGGAKEMFWKMKEMLPNNNGEMIL</sequence>
<keyword evidence="3" id="KW-1185">Reference proteome</keyword>
<reference evidence="2" key="1">
    <citation type="journal article" date="2023" name="Genome Biol. Evol.">
        <title>First Whole Genome Sequence and Flow Cytometry Genome Size Data for the Lichen-Forming Fungus Ramalina farinacea (Ascomycota).</title>
        <authorList>
            <person name="Llewellyn T."/>
            <person name="Mian S."/>
            <person name="Hill R."/>
            <person name="Leitch I.J."/>
            <person name="Gaya E."/>
        </authorList>
    </citation>
    <scope>NUCLEOTIDE SEQUENCE</scope>
    <source>
        <strain evidence="2">LIQ254RAFAR</strain>
    </source>
</reference>
<dbReference type="Proteomes" id="UP001161017">
    <property type="component" value="Unassembled WGS sequence"/>
</dbReference>
<feature type="domain" description="Metallo-beta-lactamase" evidence="1">
    <location>
        <begin position="32"/>
        <end position="233"/>
    </location>
</feature>
<dbReference type="SUPFAM" id="SSF56281">
    <property type="entry name" value="Metallo-hydrolase/oxidoreductase"/>
    <property type="match status" value="1"/>
</dbReference>
<dbReference type="PANTHER" id="PTHR42951:SF14">
    <property type="entry name" value="METALLO-BETA-LACTAMASE SUPERFAMILY PROTEIN"/>
    <property type="match status" value="1"/>
</dbReference>